<protein>
    <submittedName>
        <fullName evidence="2">Uncharacterized protein</fullName>
    </submittedName>
</protein>
<dbReference type="PANTHER" id="PTHR46579">
    <property type="entry name" value="F5/8 TYPE C DOMAIN-CONTAINING PROTEIN-RELATED"/>
    <property type="match status" value="1"/>
</dbReference>
<feature type="region of interest" description="Disordered" evidence="1">
    <location>
        <begin position="1"/>
        <end position="59"/>
    </location>
</feature>
<keyword evidence="3" id="KW-1185">Reference proteome</keyword>
<gene>
    <name evidence="2" type="ORF">BOX15_Mlig026393g4</name>
</gene>
<feature type="compositionally biased region" description="Polar residues" evidence="1">
    <location>
        <begin position="50"/>
        <end position="59"/>
    </location>
</feature>
<dbReference type="OrthoDB" id="8191915at2759"/>
<comment type="caution">
    <text evidence="2">The sequence shown here is derived from an EMBL/GenBank/DDBJ whole genome shotgun (WGS) entry which is preliminary data.</text>
</comment>
<evidence type="ECO:0000313" key="2">
    <source>
        <dbReference type="EMBL" id="PAA80451.1"/>
    </source>
</evidence>
<dbReference type="EMBL" id="NIVC01000581">
    <property type="protein sequence ID" value="PAA80451.1"/>
    <property type="molecule type" value="Genomic_DNA"/>
</dbReference>
<dbReference type="PANTHER" id="PTHR46579:SF1">
    <property type="entry name" value="F5_8 TYPE C DOMAIN-CONTAINING PROTEIN"/>
    <property type="match status" value="1"/>
</dbReference>
<feature type="region of interest" description="Disordered" evidence="1">
    <location>
        <begin position="123"/>
        <end position="151"/>
    </location>
</feature>
<sequence>KTKRGEYFKQYNDLRRKRQAPMAAASGPTAKSQKQYQREYRWRKAGAVASTDQEPTSTSRLIVHGARSADHQHKDNSIELHYCSTEGQQLASISPNTMCAAPSGDQHCNHVNAELTDVDLAPSRSLPEQPANGGDCTVSSHDELPDGNRQATNLDDIDEWCDRILHLATETSLNVSDTNDQVQHDSDTSAVGDEYAVSDVEVYEFAAAAMDTDKPEIDAVPPSLTLPLFEGSRHSLGSAVLRVQECVVKHHLPTTAVESVLDMLHDLLPSDNIMPNTRYLFDKTIGGQLSATCSIYCLNCSSEVQSRSEGECSSCKTLLKNNTGCFWLIDPREQLQCAIEGRGLLSKVTFPADQKVEGNVLHWSTSQAYTKFKNRINVSQRADLTYTVGVDGFPLYRTSPCELCPVYISINELPERLKPTFIITCGLWSGKKALRSAAFMPTVVKSLNSLQTDGVFASFCTGNDVSTCTIRFHPLMAVMDAPQRAETLGLCRFNSINGCDKCYIQSQSVKVKAGYARKFTMAQAQLSMRLAIDKGCSHMDRRTKDDSIMLHETKGAKAANNLGVKAVSPLVNLSNFDYIEDSPPCYLHQVCLGQMRWLLAQLFNARGNKPDPNASACPDLHSKVAEVDKAIRRIFVPDSVQRSPRSLSEMGYFRGHEYETWMLIIAPMVMEDFLVDHKDHYYHLLLLASVMFWLTWEGAPMSQIQLCQKSLTTFGRLLEHLYSASALTYNAHMVSEHMVPTAQRFGPLRMASAGIFEANHFRLKSSLHGKRLADVEVCRILRQRVGCIRLASSLHRDSVLHERQGATSCNIGQCHLKRFKDGLVKSVTTAHGHLLTPYRSRPTSEGARVSSFVAVLSRQQDNQDSSDEQDCQLTFARIETIAAQENEILLRLRLVLTAVTPRSRQAMRLLSGRADGCSCVHFAKLECDAFGDLPFLAEISPDAVIGTCAVSDTHIAVLPTVQGWHAP</sequence>
<accession>A0A267G301</accession>
<evidence type="ECO:0000256" key="1">
    <source>
        <dbReference type="SAM" id="MobiDB-lite"/>
    </source>
</evidence>
<proteinExistence type="predicted"/>
<feature type="non-terminal residue" evidence="2">
    <location>
        <position position="1"/>
    </location>
</feature>
<dbReference type="AlphaFoldDB" id="A0A267G301"/>
<organism evidence="2 3">
    <name type="scientific">Macrostomum lignano</name>
    <dbReference type="NCBI Taxonomy" id="282301"/>
    <lineage>
        <taxon>Eukaryota</taxon>
        <taxon>Metazoa</taxon>
        <taxon>Spiralia</taxon>
        <taxon>Lophotrochozoa</taxon>
        <taxon>Platyhelminthes</taxon>
        <taxon>Rhabditophora</taxon>
        <taxon>Macrostomorpha</taxon>
        <taxon>Macrostomida</taxon>
        <taxon>Macrostomidae</taxon>
        <taxon>Macrostomum</taxon>
    </lineage>
</organism>
<name>A0A267G301_9PLAT</name>
<evidence type="ECO:0000313" key="3">
    <source>
        <dbReference type="Proteomes" id="UP000215902"/>
    </source>
</evidence>
<dbReference type="Proteomes" id="UP000215902">
    <property type="component" value="Unassembled WGS sequence"/>
</dbReference>
<reference evidence="2 3" key="1">
    <citation type="submission" date="2017-06" db="EMBL/GenBank/DDBJ databases">
        <title>A platform for efficient transgenesis in Macrostomum lignano, a flatworm model organism for stem cell research.</title>
        <authorList>
            <person name="Berezikov E."/>
        </authorList>
    </citation>
    <scope>NUCLEOTIDE SEQUENCE [LARGE SCALE GENOMIC DNA]</scope>
    <source>
        <strain evidence="2">DV1</strain>
        <tissue evidence="2">Whole organism</tissue>
    </source>
</reference>